<dbReference type="Proteomes" id="UP000777482">
    <property type="component" value="Unassembled WGS sequence"/>
</dbReference>
<evidence type="ECO:0000256" key="1">
    <source>
        <dbReference type="SAM" id="MobiDB-lite"/>
    </source>
</evidence>
<dbReference type="InterPro" id="IPR024500">
    <property type="entry name" value="DUF3074"/>
</dbReference>
<feature type="domain" description="DUF3074" evidence="2">
    <location>
        <begin position="94"/>
        <end position="298"/>
    </location>
</feature>
<protein>
    <recommendedName>
        <fullName evidence="2">DUF3074 domain-containing protein</fullName>
    </recommendedName>
</protein>
<dbReference type="SUPFAM" id="SSF55961">
    <property type="entry name" value="Bet v1-like"/>
    <property type="match status" value="1"/>
</dbReference>
<dbReference type="OrthoDB" id="6423603at2759"/>
<dbReference type="Pfam" id="PF11274">
    <property type="entry name" value="DUF3074"/>
    <property type="match status" value="1"/>
</dbReference>
<organism evidence="3 4">
    <name type="scientific">Rhodotorula mucilaginosa</name>
    <name type="common">Yeast</name>
    <name type="synonym">Rhodotorula rubra</name>
    <dbReference type="NCBI Taxonomy" id="5537"/>
    <lineage>
        <taxon>Eukaryota</taxon>
        <taxon>Fungi</taxon>
        <taxon>Dikarya</taxon>
        <taxon>Basidiomycota</taxon>
        <taxon>Pucciniomycotina</taxon>
        <taxon>Microbotryomycetes</taxon>
        <taxon>Sporidiobolales</taxon>
        <taxon>Sporidiobolaceae</taxon>
        <taxon>Rhodotorula</taxon>
    </lineage>
</organism>
<evidence type="ECO:0000313" key="3">
    <source>
        <dbReference type="EMBL" id="KAG0667502.1"/>
    </source>
</evidence>
<accession>A0A9P6W930</accession>
<evidence type="ECO:0000313" key="4">
    <source>
        <dbReference type="Proteomes" id="UP000777482"/>
    </source>
</evidence>
<keyword evidence="4" id="KW-1185">Reference proteome</keyword>
<proteinExistence type="predicted"/>
<sequence>MSGGDALKLRYLTLQPTPLDQVPDPDDAQFERQLVEEARTLLESDLWTEKKDWHGGVVTTFTLPKGNVTYDPELQSGVAGQAPNAESGGEGILWHKRVSRFKAAEHGDYETWWAAMGANHIEQEKEYVDNLVQIVDIGKDADKKDCYCKLYKLPFGATDRSFLSHVIVAASMPSSAEDAGDSAEADKKDKKTKKKEKKGTDGGGGGDDGGAPGNKADGPREFMVFSLPVTTDTPIKEEKKYVRGTQATVERIREVGGGDIEWSCASLSTPGGNIPVKMAESKMAQSLADAVPAILTWMDKKYPPSASHIKNGTYTADSEATARNPAPVRVTNKAADPGGSHGLMPPMAAQGLWTLEMFQQPVPLRDY</sequence>
<comment type="caution">
    <text evidence="3">The sequence shown here is derived from an EMBL/GenBank/DDBJ whole genome shotgun (WGS) entry which is preliminary data.</text>
</comment>
<evidence type="ECO:0000259" key="2">
    <source>
        <dbReference type="Pfam" id="PF11274"/>
    </source>
</evidence>
<dbReference type="PANTHER" id="PTHR40370">
    <property type="entry name" value="EXPRESSED PROTEIN"/>
    <property type="match status" value="1"/>
</dbReference>
<dbReference type="AlphaFoldDB" id="A0A9P6W930"/>
<gene>
    <name evidence="3" type="ORF">C6P46_000033</name>
</gene>
<dbReference type="EMBL" id="PUHQ01000001">
    <property type="protein sequence ID" value="KAG0667502.1"/>
    <property type="molecule type" value="Genomic_DNA"/>
</dbReference>
<dbReference type="PANTHER" id="PTHR40370:SF1">
    <property type="entry name" value="DUF3074 DOMAIN-CONTAINING PROTEIN"/>
    <property type="match status" value="1"/>
</dbReference>
<feature type="region of interest" description="Disordered" evidence="1">
    <location>
        <begin position="173"/>
        <end position="220"/>
    </location>
</feature>
<name>A0A9P6W930_RHOMI</name>
<feature type="compositionally biased region" description="Gly residues" evidence="1">
    <location>
        <begin position="201"/>
        <end position="212"/>
    </location>
</feature>
<reference evidence="3 4" key="1">
    <citation type="submission" date="2020-11" db="EMBL/GenBank/DDBJ databases">
        <title>Kefir isolates.</title>
        <authorList>
            <person name="Marcisauskas S."/>
            <person name="Kim Y."/>
            <person name="Blasche S."/>
        </authorList>
    </citation>
    <scope>NUCLEOTIDE SEQUENCE [LARGE SCALE GENOMIC DNA]</scope>
    <source>
        <strain evidence="3 4">KR</strain>
    </source>
</reference>